<proteinExistence type="inferred from homology"/>
<organism evidence="5 6">
    <name type="scientific">Syntrophorhabdus aromaticivorans</name>
    <dbReference type="NCBI Taxonomy" id="328301"/>
    <lineage>
        <taxon>Bacteria</taxon>
        <taxon>Pseudomonadati</taxon>
        <taxon>Thermodesulfobacteriota</taxon>
        <taxon>Syntrophorhabdia</taxon>
        <taxon>Syntrophorhabdales</taxon>
        <taxon>Syntrophorhabdaceae</taxon>
        <taxon>Syntrophorhabdus</taxon>
    </lineage>
</organism>
<dbReference type="GO" id="GO:0009424">
    <property type="term" value="C:bacterial-type flagellum hook"/>
    <property type="evidence" value="ECO:0007669"/>
    <property type="project" value="TreeGrafter"/>
</dbReference>
<gene>
    <name evidence="5" type="ORF">GXY80_02810</name>
</gene>
<keyword evidence="3" id="KW-0975">Bacterial flagellum</keyword>
<comment type="caution">
    <text evidence="5">The sequence shown here is derived from an EMBL/GenBank/DDBJ whole genome shotgun (WGS) entry which is preliminary data.</text>
</comment>
<evidence type="ECO:0000259" key="4">
    <source>
        <dbReference type="Pfam" id="PF06429"/>
    </source>
</evidence>
<evidence type="ECO:0000313" key="5">
    <source>
        <dbReference type="EMBL" id="NLW34401.1"/>
    </source>
</evidence>
<evidence type="ECO:0000256" key="1">
    <source>
        <dbReference type="ARBA" id="ARBA00004117"/>
    </source>
</evidence>
<dbReference type="InterPro" id="IPR010930">
    <property type="entry name" value="Flg_bb/hook_C_dom"/>
</dbReference>
<evidence type="ECO:0000256" key="3">
    <source>
        <dbReference type="ARBA" id="ARBA00023143"/>
    </source>
</evidence>
<reference evidence="5" key="1">
    <citation type="journal article" date="2020" name="Biotechnol. Biofuels">
        <title>New insights from the biogas microbiome by comprehensive genome-resolved metagenomics of nearly 1600 species originating from multiple anaerobic digesters.</title>
        <authorList>
            <person name="Campanaro S."/>
            <person name="Treu L."/>
            <person name="Rodriguez-R L.M."/>
            <person name="Kovalovszki A."/>
            <person name="Ziels R.M."/>
            <person name="Maus I."/>
            <person name="Zhu X."/>
            <person name="Kougias P.G."/>
            <person name="Basile A."/>
            <person name="Luo G."/>
            <person name="Schluter A."/>
            <person name="Konstantinidis K.T."/>
            <person name="Angelidaki I."/>
        </authorList>
    </citation>
    <scope>NUCLEOTIDE SEQUENCE</scope>
    <source>
        <strain evidence="5">AS06rmzACSIP_7</strain>
    </source>
</reference>
<reference evidence="5" key="2">
    <citation type="submission" date="2020-01" db="EMBL/GenBank/DDBJ databases">
        <authorList>
            <person name="Campanaro S."/>
        </authorList>
    </citation>
    <scope>NUCLEOTIDE SEQUENCE</scope>
    <source>
        <strain evidence="5">AS06rmzACSIP_7</strain>
    </source>
</reference>
<feature type="domain" description="Flagellar basal-body/hook protein C-terminal" evidence="4">
    <location>
        <begin position="72"/>
        <end position="111"/>
    </location>
</feature>
<comment type="subcellular location">
    <subcellularLocation>
        <location evidence="1">Bacterial flagellum basal body</location>
    </subcellularLocation>
</comment>
<dbReference type="PANTHER" id="PTHR30435">
    <property type="entry name" value="FLAGELLAR PROTEIN"/>
    <property type="match status" value="1"/>
</dbReference>
<dbReference type="PANTHER" id="PTHR30435:SF1">
    <property type="entry name" value="FLAGELLAR HOOK PROTEIN FLGE"/>
    <property type="match status" value="1"/>
</dbReference>
<sequence length="114" mass="12239">MISPISTSLAGLRVFTGKLQNTANNIANSGTDSYKAKQAAIVEDPAGLPSLNITLDNTPGAVIQESDGLIRETSNVDLSREIPSMMIAKRCYEANLKTFKAQRDILESLLDITA</sequence>
<dbReference type="Proteomes" id="UP000777265">
    <property type="component" value="Unassembled WGS sequence"/>
</dbReference>
<evidence type="ECO:0000313" key="6">
    <source>
        <dbReference type="Proteomes" id="UP000777265"/>
    </source>
</evidence>
<name>A0A971M2K7_9BACT</name>
<dbReference type="GO" id="GO:0005829">
    <property type="term" value="C:cytosol"/>
    <property type="evidence" value="ECO:0007669"/>
    <property type="project" value="TreeGrafter"/>
</dbReference>
<protein>
    <recommendedName>
        <fullName evidence="4">Flagellar basal-body/hook protein C-terminal domain-containing protein</fullName>
    </recommendedName>
</protein>
<accession>A0A971M2K7</accession>
<dbReference type="Pfam" id="PF06429">
    <property type="entry name" value="Flg_bbr_C"/>
    <property type="match status" value="1"/>
</dbReference>
<dbReference type="AlphaFoldDB" id="A0A971M2K7"/>
<dbReference type="EMBL" id="JAAYEE010000048">
    <property type="protein sequence ID" value="NLW34401.1"/>
    <property type="molecule type" value="Genomic_DNA"/>
</dbReference>
<evidence type="ECO:0000256" key="2">
    <source>
        <dbReference type="ARBA" id="ARBA00009677"/>
    </source>
</evidence>
<dbReference type="GO" id="GO:0071978">
    <property type="term" value="P:bacterial-type flagellum-dependent swarming motility"/>
    <property type="evidence" value="ECO:0007669"/>
    <property type="project" value="TreeGrafter"/>
</dbReference>
<dbReference type="GO" id="GO:0009425">
    <property type="term" value="C:bacterial-type flagellum basal body"/>
    <property type="evidence" value="ECO:0007669"/>
    <property type="project" value="UniProtKB-SubCell"/>
</dbReference>
<comment type="similarity">
    <text evidence="2">Belongs to the flagella basal body rod proteins family.</text>
</comment>